<dbReference type="Proteomes" id="UP000006514">
    <property type="component" value="Unassembled WGS sequence"/>
</dbReference>
<organism evidence="2 3">
    <name type="scientific">Auricularia subglabra (strain TFB-10046 / SS5)</name>
    <name type="common">White-rot fungus</name>
    <name type="synonym">Auricularia delicata (strain TFB10046)</name>
    <dbReference type="NCBI Taxonomy" id="717982"/>
    <lineage>
        <taxon>Eukaryota</taxon>
        <taxon>Fungi</taxon>
        <taxon>Dikarya</taxon>
        <taxon>Basidiomycota</taxon>
        <taxon>Agaricomycotina</taxon>
        <taxon>Agaricomycetes</taxon>
        <taxon>Auriculariales</taxon>
        <taxon>Auriculariaceae</taxon>
        <taxon>Auricularia</taxon>
    </lineage>
</organism>
<gene>
    <name evidence="2" type="ORF">AURDEDRAFT_131915</name>
</gene>
<sequence>TLKVPQNGSNAEKAIEMSKSIAWNAFRRTVIVAIGLASNDEEAREYPDDKGSLLYRFTEVRGKYTQLNNEDDYAQFLLALAGRPKPRANALHQVWIDCPDATAPPKKGKASSKPAVNEGEFIIGDPVQRKFVIELREQIGPCADRACKIDHCKVNRDGEHTQVTEYICLHKAQGVAGVTHTRPPVTDLLWEPYHPPGTVQAGGSPLAVAPRPGARASRTDKTAEADKRTEAVLEIIKSHAESATQQTQMMATLMQAYTARIGEATAPVADGHAPAPPLLDALDTRRYPLIETVLTQMTAEEKEQGIPKPRDYLQYLGAFEDALGWRFVNDMCGDSMTFEKLRREFAEELKGIQHGPLRTIWERFMFETRNVQKS</sequence>
<reference evidence="3" key="1">
    <citation type="journal article" date="2012" name="Science">
        <title>The Paleozoic origin of enzymatic lignin decomposition reconstructed from 31 fungal genomes.</title>
        <authorList>
            <person name="Floudas D."/>
            <person name="Binder M."/>
            <person name="Riley R."/>
            <person name="Barry K."/>
            <person name="Blanchette R.A."/>
            <person name="Henrissat B."/>
            <person name="Martinez A.T."/>
            <person name="Otillar R."/>
            <person name="Spatafora J.W."/>
            <person name="Yadav J.S."/>
            <person name="Aerts A."/>
            <person name="Benoit I."/>
            <person name="Boyd A."/>
            <person name="Carlson A."/>
            <person name="Copeland A."/>
            <person name="Coutinho P.M."/>
            <person name="de Vries R.P."/>
            <person name="Ferreira P."/>
            <person name="Findley K."/>
            <person name="Foster B."/>
            <person name="Gaskell J."/>
            <person name="Glotzer D."/>
            <person name="Gorecki P."/>
            <person name="Heitman J."/>
            <person name="Hesse C."/>
            <person name="Hori C."/>
            <person name="Igarashi K."/>
            <person name="Jurgens J.A."/>
            <person name="Kallen N."/>
            <person name="Kersten P."/>
            <person name="Kohler A."/>
            <person name="Kuees U."/>
            <person name="Kumar T.K.A."/>
            <person name="Kuo A."/>
            <person name="LaButti K."/>
            <person name="Larrondo L.F."/>
            <person name="Lindquist E."/>
            <person name="Ling A."/>
            <person name="Lombard V."/>
            <person name="Lucas S."/>
            <person name="Lundell T."/>
            <person name="Martin R."/>
            <person name="McLaughlin D.J."/>
            <person name="Morgenstern I."/>
            <person name="Morin E."/>
            <person name="Murat C."/>
            <person name="Nagy L.G."/>
            <person name="Nolan M."/>
            <person name="Ohm R.A."/>
            <person name="Patyshakuliyeva A."/>
            <person name="Rokas A."/>
            <person name="Ruiz-Duenas F.J."/>
            <person name="Sabat G."/>
            <person name="Salamov A."/>
            <person name="Samejima M."/>
            <person name="Schmutz J."/>
            <person name="Slot J.C."/>
            <person name="St John F."/>
            <person name="Stenlid J."/>
            <person name="Sun H."/>
            <person name="Sun S."/>
            <person name="Syed K."/>
            <person name="Tsang A."/>
            <person name="Wiebenga A."/>
            <person name="Young D."/>
            <person name="Pisabarro A."/>
            <person name="Eastwood D.C."/>
            <person name="Martin F."/>
            <person name="Cullen D."/>
            <person name="Grigoriev I.V."/>
            <person name="Hibbett D.S."/>
        </authorList>
    </citation>
    <scope>NUCLEOTIDE SEQUENCE [LARGE SCALE GENOMIC DNA]</scope>
    <source>
        <strain evidence="3">TFB10046</strain>
    </source>
</reference>
<accession>J0D2U8</accession>
<evidence type="ECO:0000313" key="2">
    <source>
        <dbReference type="EMBL" id="EJD32962.1"/>
    </source>
</evidence>
<keyword evidence="3" id="KW-1185">Reference proteome</keyword>
<dbReference type="KEGG" id="adl:AURDEDRAFT_131915"/>
<name>J0D2U8_AURST</name>
<feature type="compositionally biased region" description="Basic and acidic residues" evidence="1">
    <location>
        <begin position="217"/>
        <end position="226"/>
    </location>
</feature>
<dbReference type="InParanoid" id="J0D2U8"/>
<evidence type="ECO:0000256" key="1">
    <source>
        <dbReference type="SAM" id="MobiDB-lite"/>
    </source>
</evidence>
<dbReference type="AlphaFoldDB" id="J0D2U8"/>
<feature type="region of interest" description="Disordered" evidence="1">
    <location>
        <begin position="200"/>
        <end position="226"/>
    </location>
</feature>
<dbReference type="EMBL" id="JH688528">
    <property type="protein sequence ID" value="EJD32962.1"/>
    <property type="molecule type" value="Genomic_DNA"/>
</dbReference>
<protein>
    <submittedName>
        <fullName evidence="2">Uncharacterized protein</fullName>
    </submittedName>
</protein>
<evidence type="ECO:0000313" key="3">
    <source>
        <dbReference type="Proteomes" id="UP000006514"/>
    </source>
</evidence>
<proteinExistence type="predicted"/>
<feature type="non-terminal residue" evidence="2">
    <location>
        <position position="1"/>
    </location>
</feature>